<dbReference type="GeneID" id="185770"/>
<reference evidence="2 3" key="1">
    <citation type="journal article" date="1998" name="Science">
        <title>Genome sequence of the nematode C. elegans: a platform for investigating biology.</title>
        <authorList>
            <consortium name="The C. elegans sequencing consortium"/>
            <person name="Sulson J.E."/>
            <person name="Waterston R."/>
        </authorList>
    </citation>
    <scope>NUCLEOTIDE SEQUENCE [LARGE SCALE GENOMIC DNA]</scope>
    <source>
        <strain evidence="2 3">Bristol N2</strain>
    </source>
</reference>
<dbReference type="CTD" id="185770"/>
<dbReference type="OrthoDB" id="5879322at2759"/>
<dbReference type="InParanoid" id="O16739"/>
<name>O16739_CAEEL</name>
<sequence>MHPSAVRLLKKSFDNFCRKVGNDVMPYSEFDFWYYRFYNGNHDLHYDRSSDLVPRSLSNMPLHMINEILNHVNIFDLLSLMKTSRSFQEIVQDKKLYIDSVEVGFYEGQYSRMRYNDRYEISYQQEKDGCALSYYDYTTSSYEVSEIFVVGENYVDRCNEDFKLMMENQSVQLDSFQLDFDDNCEQGFRDKCIDGVKKALKSSRRVTSKSVETDSVPFPDIARLVASFPAEKLENIGFDGFESEGYEQLIRLDQWKRARTLRAHSKMTVPFEHFFMSSVSKFISRNSQKTMQEHFVM</sequence>
<evidence type="ECO:0000313" key="2">
    <source>
        <dbReference type="EMBL" id="CCD71257.1"/>
    </source>
</evidence>
<dbReference type="SUPFAM" id="SSF81383">
    <property type="entry name" value="F-box domain"/>
    <property type="match status" value="1"/>
</dbReference>
<evidence type="ECO:0000259" key="1">
    <source>
        <dbReference type="PROSITE" id="PS50181"/>
    </source>
</evidence>
<dbReference type="PANTHER" id="PTHR23015:SF4">
    <property type="entry name" value="DUF38 DOMAIN-CONTAINING PROTEIN-RELATED"/>
    <property type="match status" value="1"/>
</dbReference>
<keyword evidence="3" id="KW-1185">Reference proteome</keyword>
<dbReference type="Pfam" id="PF01827">
    <property type="entry name" value="FTH"/>
    <property type="match status" value="1"/>
</dbReference>
<evidence type="ECO:0000313" key="3">
    <source>
        <dbReference type="Proteomes" id="UP000001940"/>
    </source>
</evidence>
<proteinExistence type="predicted"/>
<dbReference type="eggNOG" id="ENOG502RT5I">
    <property type="taxonomic scope" value="Eukaryota"/>
</dbReference>
<dbReference type="PIR" id="T32099">
    <property type="entry name" value="T32099"/>
</dbReference>
<dbReference type="RefSeq" id="NP_494052.2">
    <property type="nucleotide sequence ID" value="NM_061651.4"/>
</dbReference>
<evidence type="ECO:0000313" key="4">
    <source>
        <dbReference type="WormBase" id="F45C12.8"/>
    </source>
</evidence>
<dbReference type="PANTHER" id="PTHR23015">
    <property type="entry name" value="UNCHARACTERIZED C.ELEGANS PROTEIN"/>
    <property type="match status" value="1"/>
</dbReference>
<dbReference type="Pfam" id="PF17906">
    <property type="entry name" value="HTH_48"/>
    <property type="match status" value="1"/>
</dbReference>
<dbReference type="SMART" id="SM00256">
    <property type="entry name" value="FBOX"/>
    <property type="match status" value="1"/>
</dbReference>
<gene>
    <name evidence="2 4" type="primary">fbxa-184</name>
    <name evidence="2" type="ORF">CELE_F45C12.8</name>
    <name evidence="4" type="ORF">F45C12.8</name>
</gene>
<dbReference type="InterPro" id="IPR002900">
    <property type="entry name" value="DUF38/FTH_CAE_spp"/>
</dbReference>
<dbReference type="WormBase" id="F45C12.8">
    <property type="protein sequence ID" value="CE36161"/>
    <property type="gene ID" value="WBGene00018439"/>
    <property type="gene designation" value="fbxa-184"/>
</dbReference>
<feature type="domain" description="F-box" evidence="1">
    <location>
        <begin position="54"/>
        <end position="100"/>
    </location>
</feature>
<organism evidence="2 3">
    <name type="scientific">Caenorhabditis elegans</name>
    <dbReference type="NCBI Taxonomy" id="6239"/>
    <lineage>
        <taxon>Eukaryota</taxon>
        <taxon>Metazoa</taxon>
        <taxon>Ecdysozoa</taxon>
        <taxon>Nematoda</taxon>
        <taxon>Chromadorea</taxon>
        <taxon>Rhabditida</taxon>
        <taxon>Rhabditina</taxon>
        <taxon>Rhabditomorpha</taxon>
        <taxon>Rhabditoidea</taxon>
        <taxon>Rhabditidae</taxon>
        <taxon>Peloderinae</taxon>
        <taxon>Caenorhabditis</taxon>
    </lineage>
</organism>
<protein>
    <submittedName>
        <fullName evidence="2">F-box domain-containing protein</fullName>
    </submittedName>
</protein>
<dbReference type="Bgee" id="WBGene00018439">
    <property type="expression patterns" value="Expressed in adult organism and 1 other cell type or tissue"/>
</dbReference>
<dbReference type="InterPro" id="IPR041426">
    <property type="entry name" value="Mos1_HTH"/>
</dbReference>
<dbReference type="AlphaFoldDB" id="O16739"/>
<dbReference type="Pfam" id="PF00646">
    <property type="entry name" value="F-box"/>
    <property type="match status" value="1"/>
</dbReference>
<dbReference type="InterPro" id="IPR001810">
    <property type="entry name" value="F-box_dom"/>
</dbReference>
<dbReference type="PaxDb" id="6239-F45C12.8"/>
<dbReference type="HOGENOM" id="CLU_030831_3_3_1"/>
<dbReference type="UCSC" id="F45C12.8">
    <property type="organism name" value="c. elegans"/>
</dbReference>
<dbReference type="InterPro" id="IPR036047">
    <property type="entry name" value="F-box-like_dom_sf"/>
</dbReference>
<dbReference type="KEGG" id="cel:CELE_F45C12.8"/>
<dbReference type="OMA" id="EESEECY"/>
<dbReference type="InterPro" id="IPR040161">
    <property type="entry name" value="FB224"/>
</dbReference>
<accession>O16739</accession>
<dbReference type="CDD" id="cd22150">
    <property type="entry name" value="F-box_CeFBXA-like"/>
    <property type="match status" value="1"/>
</dbReference>
<dbReference type="PROSITE" id="PS50181">
    <property type="entry name" value="FBOX"/>
    <property type="match status" value="1"/>
</dbReference>
<dbReference type="EMBL" id="BX284602">
    <property type="protein sequence ID" value="CCD71257.1"/>
    <property type="molecule type" value="Genomic_DNA"/>
</dbReference>
<dbReference type="FunCoup" id="O16739">
    <property type="interactions" value="266"/>
</dbReference>
<dbReference type="Proteomes" id="UP000001940">
    <property type="component" value="Chromosome II"/>
</dbReference>
<dbReference type="AGR" id="WB:WBGene00018439"/>
<dbReference type="PhylomeDB" id="O16739"/>